<evidence type="ECO:0000313" key="1">
    <source>
        <dbReference type="EMBL" id="CAB4929772.1"/>
    </source>
</evidence>
<organism evidence="1">
    <name type="scientific">freshwater metagenome</name>
    <dbReference type="NCBI Taxonomy" id="449393"/>
    <lineage>
        <taxon>unclassified sequences</taxon>
        <taxon>metagenomes</taxon>
        <taxon>ecological metagenomes</taxon>
    </lineage>
</organism>
<dbReference type="SUPFAM" id="SSF53474">
    <property type="entry name" value="alpha/beta-Hydrolases"/>
    <property type="match status" value="1"/>
</dbReference>
<dbReference type="InterPro" id="IPR029058">
    <property type="entry name" value="AB_hydrolase_fold"/>
</dbReference>
<protein>
    <submittedName>
        <fullName evidence="1">Unannotated protein</fullName>
    </submittedName>
</protein>
<sequence>MPELPERLIRRDGLRWIDDLVRRWSPGWDPTPEQLATIRAGLEGQGRLSAALGYYRGIPRTIADAEARKVVLGRVPVPALVIRGEADACMGAEKFEDLGDRFPADVRLASLPGVGHHMHVEAPEAFADHVLGHLLQA</sequence>
<gene>
    <name evidence="1" type="ORF">UFOPK3564_02308</name>
</gene>
<proteinExistence type="predicted"/>
<name>A0A6J7IHK4_9ZZZZ</name>
<dbReference type="AlphaFoldDB" id="A0A6J7IHK4"/>
<dbReference type="Gene3D" id="3.40.50.1820">
    <property type="entry name" value="alpha/beta hydrolase"/>
    <property type="match status" value="1"/>
</dbReference>
<accession>A0A6J7IHK4</accession>
<dbReference type="EMBL" id="CAFBMK010000156">
    <property type="protein sequence ID" value="CAB4929772.1"/>
    <property type="molecule type" value="Genomic_DNA"/>
</dbReference>
<reference evidence="1" key="1">
    <citation type="submission" date="2020-05" db="EMBL/GenBank/DDBJ databases">
        <authorList>
            <person name="Chiriac C."/>
            <person name="Salcher M."/>
            <person name="Ghai R."/>
            <person name="Kavagutti S V."/>
        </authorList>
    </citation>
    <scope>NUCLEOTIDE SEQUENCE</scope>
</reference>